<protein>
    <submittedName>
        <fullName evidence="1">Uncharacterized protein</fullName>
    </submittedName>
</protein>
<organism evidence="1 2">
    <name type="scientific">Streptomyces gossypii</name>
    <dbReference type="NCBI Taxonomy" id="2883101"/>
    <lineage>
        <taxon>Bacteria</taxon>
        <taxon>Bacillati</taxon>
        <taxon>Actinomycetota</taxon>
        <taxon>Actinomycetes</taxon>
        <taxon>Kitasatosporales</taxon>
        <taxon>Streptomycetaceae</taxon>
        <taxon>Streptomyces</taxon>
    </lineage>
</organism>
<gene>
    <name evidence="1" type="ORF">LHJ74_09710</name>
</gene>
<evidence type="ECO:0000313" key="2">
    <source>
        <dbReference type="Proteomes" id="UP001156389"/>
    </source>
</evidence>
<dbReference type="RefSeq" id="WP_260217493.1">
    <property type="nucleotide sequence ID" value="NZ_JAJAGO010000004.1"/>
</dbReference>
<evidence type="ECO:0000313" key="1">
    <source>
        <dbReference type="EMBL" id="MCT2590184.1"/>
    </source>
</evidence>
<keyword evidence="2" id="KW-1185">Reference proteome</keyword>
<dbReference type="Proteomes" id="UP001156389">
    <property type="component" value="Unassembled WGS sequence"/>
</dbReference>
<reference evidence="1 2" key="1">
    <citation type="submission" date="2021-10" db="EMBL/GenBank/DDBJ databases">
        <title>Streptomyces gossypii sp. nov., isolated from soil collected from cotton field.</title>
        <authorList>
            <person name="Ge X."/>
            <person name="Chen X."/>
            <person name="Liu W."/>
        </authorList>
    </citation>
    <scope>NUCLEOTIDE SEQUENCE [LARGE SCALE GENOMIC DNA]</scope>
    <source>
        <strain evidence="1 2">N2-109</strain>
    </source>
</reference>
<accession>A0ABT2JSE7</accession>
<name>A0ABT2JSE7_9ACTN</name>
<proteinExistence type="predicted"/>
<sequence>MDSPTDSPRHGEGLFAAEEAVELLRDALRAVDVTLPSLSVDLLSCTGDVGPAPLVALGRCNLVTAHELAAVLRRCPR</sequence>
<dbReference type="EMBL" id="JAJAGO010000004">
    <property type="protein sequence ID" value="MCT2590184.1"/>
    <property type="molecule type" value="Genomic_DNA"/>
</dbReference>
<comment type="caution">
    <text evidence="1">The sequence shown here is derived from an EMBL/GenBank/DDBJ whole genome shotgun (WGS) entry which is preliminary data.</text>
</comment>